<sequence length="70" mass="8136">MPLQNSPRDVKKIKAQLELYQIAEFYAYLLQWNSIRVPLVCLPLKRAELKCGERKWVCGCHTEIGLVYGL</sequence>
<evidence type="ECO:0000313" key="1">
    <source>
        <dbReference type="EMBL" id="GIY10682.1"/>
    </source>
</evidence>
<comment type="caution">
    <text evidence="1">The sequence shown here is derived from an EMBL/GenBank/DDBJ whole genome shotgun (WGS) entry which is preliminary data.</text>
</comment>
<name>A0AAV4QR70_9ARAC</name>
<reference evidence="1 2" key="1">
    <citation type="submission" date="2021-06" db="EMBL/GenBank/DDBJ databases">
        <title>Caerostris darwini draft genome.</title>
        <authorList>
            <person name="Kono N."/>
            <person name="Arakawa K."/>
        </authorList>
    </citation>
    <scope>NUCLEOTIDE SEQUENCE [LARGE SCALE GENOMIC DNA]</scope>
</reference>
<keyword evidence="2" id="KW-1185">Reference proteome</keyword>
<accession>A0AAV4QR70</accession>
<gene>
    <name evidence="1" type="ORF">CDAR_97041</name>
</gene>
<dbReference type="Proteomes" id="UP001054837">
    <property type="component" value="Unassembled WGS sequence"/>
</dbReference>
<dbReference type="AlphaFoldDB" id="A0AAV4QR70"/>
<evidence type="ECO:0000313" key="2">
    <source>
        <dbReference type="Proteomes" id="UP001054837"/>
    </source>
</evidence>
<dbReference type="EMBL" id="BPLQ01004782">
    <property type="protein sequence ID" value="GIY10682.1"/>
    <property type="molecule type" value="Genomic_DNA"/>
</dbReference>
<protein>
    <submittedName>
        <fullName evidence="1">Uncharacterized protein</fullName>
    </submittedName>
</protein>
<organism evidence="1 2">
    <name type="scientific">Caerostris darwini</name>
    <dbReference type="NCBI Taxonomy" id="1538125"/>
    <lineage>
        <taxon>Eukaryota</taxon>
        <taxon>Metazoa</taxon>
        <taxon>Ecdysozoa</taxon>
        <taxon>Arthropoda</taxon>
        <taxon>Chelicerata</taxon>
        <taxon>Arachnida</taxon>
        <taxon>Araneae</taxon>
        <taxon>Araneomorphae</taxon>
        <taxon>Entelegynae</taxon>
        <taxon>Araneoidea</taxon>
        <taxon>Araneidae</taxon>
        <taxon>Caerostris</taxon>
    </lineage>
</organism>
<proteinExistence type="predicted"/>